<evidence type="ECO:0000313" key="1">
    <source>
        <dbReference type="EMBL" id="CDX30916.1"/>
    </source>
</evidence>
<dbReference type="Proteomes" id="UP000046373">
    <property type="component" value="Unassembled WGS sequence"/>
</dbReference>
<accession>A0A090EPM3</accession>
<evidence type="ECO:0000313" key="2">
    <source>
        <dbReference type="Proteomes" id="UP000046373"/>
    </source>
</evidence>
<dbReference type="AlphaFoldDB" id="A0A090EPM3"/>
<protein>
    <submittedName>
        <fullName evidence="1">Uncharacterized protein</fullName>
    </submittedName>
</protein>
<organism evidence="1 2">
    <name type="scientific">Mesorhizobium plurifarium</name>
    <dbReference type="NCBI Taxonomy" id="69974"/>
    <lineage>
        <taxon>Bacteria</taxon>
        <taxon>Pseudomonadati</taxon>
        <taxon>Pseudomonadota</taxon>
        <taxon>Alphaproteobacteria</taxon>
        <taxon>Hyphomicrobiales</taxon>
        <taxon>Phyllobacteriaceae</taxon>
        <taxon>Mesorhizobium</taxon>
    </lineage>
</organism>
<proteinExistence type="predicted"/>
<sequence length="86" mass="9083">MPEMSVALYSDGPKGTVHRRQGAGLDIVGKQRAGAGSQGFSGGCRLVGEAENQSVSPFHGNDEPLYLFVLTQFRAGNGYALSLELL</sequence>
<name>A0A090EPM3_MESPL</name>
<gene>
    <name evidence="1" type="ORF">MPLDJ20_140092</name>
</gene>
<dbReference type="EMBL" id="CCNB01000006">
    <property type="protein sequence ID" value="CDX30916.1"/>
    <property type="molecule type" value="Genomic_DNA"/>
</dbReference>
<reference evidence="1 2" key="1">
    <citation type="submission" date="2014-08" db="EMBL/GenBank/DDBJ databases">
        <authorList>
            <person name="Moulin Lionel"/>
        </authorList>
    </citation>
    <scope>NUCLEOTIDE SEQUENCE [LARGE SCALE GENOMIC DNA]</scope>
</reference>